<evidence type="ECO:0000313" key="2">
    <source>
        <dbReference type="Proteomes" id="UP000380217"/>
    </source>
</evidence>
<dbReference type="Proteomes" id="UP000380217">
    <property type="component" value="Unassembled WGS sequence"/>
</dbReference>
<reference evidence="1 2" key="1">
    <citation type="submission" date="2019-07" db="EMBL/GenBank/DDBJ databases">
        <authorList>
            <person name="Hibberd C M."/>
            <person name="Gehrig L. J."/>
            <person name="Chang H.-W."/>
            <person name="Venkatesh S."/>
        </authorList>
    </citation>
    <scope>NUCLEOTIDE SEQUENCE [LARGE SCALE GENOMIC DNA]</scope>
    <source>
        <strain evidence="1">Streptococcus_salivarius_SS_Bg39</strain>
    </source>
</reference>
<dbReference type="AlphaFoldDB" id="A0A564SXB6"/>
<accession>A0A564SXB6</accession>
<organism evidence="1 2">
    <name type="scientific">Streptococcus vestibularis</name>
    <dbReference type="NCBI Taxonomy" id="1343"/>
    <lineage>
        <taxon>Bacteria</taxon>
        <taxon>Bacillati</taxon>
        <taxon>Bacillota</taxon>
        <taxon>Bacilli</taxon>
        <taxon>Lactobacillales</taxon>
        <taxon>Streptococcaceae</taxon>
        <taxon>Streptococcus</taxon>
    </lineage>
</organism>
<name>A0A564SXB6_STRVE</name>
<gene>
    <name evidence="1" type="ORF">SSSS39_01176</name>
</gene>
<evidence type="ECO:0000313" key="1">
    <source>
        <dbReference type="EMBL" id="VUW99837.1"/>
    </source>
</evidence>
<protein>
    <submittedName>
        <fullName evidence="1">Uncharacterized protein</fullName>
    </submittedName>
</protein>
<proteinExistence type="predicted"/>
<dbReference type="EMBL" id="CABHNJ010000022">
    <property type="protein sequence ID" value="VUW99837.1"/>
    <property type="molecule type" value="Genomic_DNA"/>
</dbReference>
<sequence>MLQMVIAVLSVPLFRFMRDGKCFCSPLFLYDKKDGTPFVPYSVTTNGGAYDVKETENADLKSGYADIVFKVKTRNLAGFLVFTLKTSQAVLSSSTVIRSYLTFLANMVAN</sequence>